<feature type="domain" description="FP protein C-terminal" evidence="3">
    <location>
        <begin position="255"/>
        <end position="305"/>
    </location>
</feature>
<dbReference type="InterPro" id="IPR057251">
    <property type="entry name" value="FP_C"/>
</dbReference>
<evidence type="ECO:0000259" key="3">
    <source>
        <dbReference type="Pfam" id="PF25298"/>
    </source>
</evidence>
<proteinExistence type="predicted"/>
<dbReference type="PaxDb" id="121845-A0A1S3DIM0"/>
<organism evidence="4 5">
    <name type="scientific">Diaphorina citri</name>
    <name type="common">Asian citrus psyllid</name>
    <dbReference type="NCBI Taxonomy" id="121845"/>
    <lineage>
        <taxon>Eukaryota</taxon>
        <taxon>Metazoa</taxon>
        <taxon>Ecdysozoa</taxon>
        <taxon>Arthropoda</taxon>
        <taxon>Hexapoda</taxon>
        <taxon>Insecta</taxon>
        <taxon>Pterygota</taxon>
        <taxon>Neoptera</taxon>
        <taxon>Paraneoptera</taxon>
        <taxon>Hemiptera</taxon>
        <taxon>Sternorrhyncha</taxon>
        <taxon>Psylloidea</taxon>
        <taxon>Psyllidae</taxon>
        <taxon>Diaphorininae</taxon>
        <taxon>Diaphorina</taxon>
    </lineage>
</organism>
<feature type="compositionally biased region" description="Polar residues" evidence="2">
    <location>
        <begin position="1"/>
        <end position="28"/>
    </location>
</feature>
<evidence type="ECO:0000256" key="2">
    <source>
        <dbReference type="SAM" id="MobiDB-lite"/>
    </source>
</evidence>
<evidence type="ECO:0000313" key="5">
    <source>
        <dbReference type="RefSeq" id="XP_008481738.1"/>
    </source>
</evidence>
<reference evidence="5" key="1">
    <citation type="submission" date="2025-08" db="UniProtKB">
        <authorList>
            <consortium name="RefSeq"/>
        </authorList>
    </citation>
    <scope>IDENTIFICATION</scope>
</reference>
<gene>
    <name evidence="5" type="primary">LOC103518444</name>
</gene>
<keyword evidence="4" id="KW-1185">Reference proteome</keyword>
<evidence type="ECO:0000256" key="1">
    <source>
        <dbReference type="SAM" id="Coils"/>
    </source>
</evidence>
<dbReference type="Proteomes" id="UP000079169">
    <property type="component" value="Unplaced"/>
</dbReference>
<dbReference type="GeneID" id="103518444"/>
<sequence>MTTPTNSTNPFAPSVSTPLCSPNRSPLTENPELDEDMMREMTASYSEISQSCSSIEDDKTEKGADRQYCDLQDFSLLEETRGQPNEFFTNLDGTVEKEGDNLVYIAQDLESKLKLSSPTADKSLLPDAGMYQKIETLEVELVQKTEENEILKQTVEDLTSTVDELSQRSRSQNILISGIPQERKEDVYKIIEYVGNQMDITDPMADVQLAHRMGSSQTAPIVVRLMNTRTRAKWIKAFKGKKLWQKKIYVNEHLTKKNQELFKRTKEMAKEANFKFVWLSDNRILMRKNEQSQVSVIRNMNDLVKALNGRNTSGGAAGHGAGRGGVDAGSSRAQ</sequence>
<feature type="coiled-coil region" evidence="1">
    <location>
        <begin position="134"/>
        <end position="168"/>
    </location>
</feature>
<name>A0A1S3DIM0_DIACI</name>
<accession>A0A1S3DIM0</accession>
<evidence type="ECO:0000313" key="4">
    <source>
        <dbReference type="Proteomes" id="UP000079169"/>
    </source>
</evidence>
<keyword evidence="1" id="KW-0175">Coiled coil</keyword>
<dbReference type="AlphaFoldDB" id="A0A1S3DIM0"/>
<feature type="compositionally biased region" description="Low complexity" evidence="2">
    <location>
        <begin position="44"/>
        <end position="54"/>
    </location>
</feature>
<feature type="region of interest" description="Disordered" evidence="2">
    <location>
        <begin position="311"/>
        <end position="334"/>
    </location>
</feature>
<feature type="region of interest" description="Disordered" evidence="2">
    <location>
        <begin position="1"/>
        <end position="33"/>
    </location>
</feature>
<protein>
    <submittedName>
        <fullName evidence="5">Uncharacterized protein LOC103518444</fullName>
    </submittedName>
</protein>
<dbReference type="STRING" id="121845.A0A1S3DIM0"/>
<dbReference type="Pfam" id="PF25298">
    <property type="entry name" value="Baculo_FP_2nd"/>
    <property type="match status" value="1"/>
</dbReference>
<feature type="compositionally biased region" description="Gly residues" evidence="2">
    <location>
        <begin position="315"/>
        <end position="327"/>
    </location>
</feature>
<dbReference type="KEGG" id="dci:103518444"/>
<feature type="region of interest" description="Disordered" evidence="2">
    <location>
        <begin position="44"/>
        <end position="63"/>
    </location>
</feature>
<dbReference type="RefSeq" id="XP_008481738.1">
    <property type="nucleotide sequence ID" value="XM_008483516.2"/>
</dbReference>